<dbReference type="PRINTS" id="PR00019">
    <property type="entry name" value="LEURICHRPT"/>
</dbReference>
<evidence type="ECO:0008006" key="6">
    <source>
        <dbReference type="Google" id="ProtNLM"/>
    </source>
</evidence>
<accession>A0A0T6B5G5</accession>
<dbReference type="SUPFAM" id="SSF52058">
    <property type="entry name" value="L domain-like"/>
    <property type="match status" value="1"/>
</dbReference>
<sequence>GRAYYLWCLIFHMYTYTVQYSIYACPEICHCDAIESSVNCKGRDLNSLPDGIYVEVASLDLSHNFFTEIPSALSEFKNLEWLDLSYNQIAALSRDALNGFDSLRSLDLSNNLFQSWSDIHNQVFVSASSLSWLYLSQNSLKGFPDIADDYLSSPTLQHLFLVNCSITNINSNFLQGLPDIQLLDLSYNSIDVLSDQIQSDTLITLNLTECGLQRIQDALYSLKALQLLKVGQNNQLKYFHAKSQTLRYLDAPDCDMSTIPTGSYPALVDAVFRGNHLRELPARAFESMEFVHNVDLSRNAISRVSSEAFLGVKSLTYLDMSYNTISELDPKTFNSNFKLKVLKLSHNYL</sequence>
<dbReference type="SMART" id="SM00369">
    <property type="entry name" value="LRR_TYP"/>
    <property type="match status" value="5"/>
</dbReference>
<keyword evidence="2" id="KW-0677">Repeat</keyword>
<proteinExistence type="predicted"/>
<feature type="signal peptide" evidence="3">
    <location>
        <begin position="1"/>
        <end position="19"/>
    </location>
</feature>
<dbReference type="AlphaFoldDB" id="A0A0T6B5G5"/>
<feature type="non-terminal residue" evidence="4">
    <location>
        <position position="349"/>
    </location>
</feature>
<organism evidence="4 5">
    <name type="scientific">Oryctes borbonicus</name>
    <dbReference type="NCBI Taxonomy" id="1629725"/>
    <lineage>
        <taxon>Eukaryota</taxon>
        <taxon>Metazoa</taxon>
        <taxon>Ecdysozoa</taxon>
        <taxon>Arthropoda</taxon>
        <taxon>Hexapoda</taxon>
        <taxon>Insecta</taxon>
        <taxon>Pterygota</taxon>
        <taxon>Neoptera</taxon>
        <taxon>Endopterygota</taxon>
        <taxon>Coleoptera</taxon>
        <taxon>Polyphaga</taxon>
        <taxon>Scarabaeiformia</taxon>
        <taxon>Scarabaeidae</taxon>
        <taxon>Dynastinae</taxon>
        <taxon>Oryctes</taxon>
    </lineage>
</organism>
<dbReference type="InterPro" id="IPR001611">
    <property type="entry name" value="Leu-rich_rpt"/>
</dbReference>
<feature type="chain" id="PRO_5006668386" description="LRRNT domain-containing protein" evidence="3">
    <location>
        <begin position="20"/>
        <end position="349"/>
    </location>
</feature>
<evidence type="ECO:0000256" key="1">
    <source>
        <dbReference type="ARBA" id="ARBA00022614"/>
    </source>
</evidence>
<dbReference type="InterPro" id="IPR003591">
    <property type="entry name" value="Leu-rich_rpt_typical-subtyp"/>
</dbReference>
<keyword evidence="3" id="KW-0732">Signal</keyword>
<protein>
    <recommendedName>
        <fullName evidence="6">LRRNT domain-containing protein</fullName>
    </recommendedName>
</protein>
<evidence type="ECO:0000256" key="2">
    <source>
        <dbReference type="ARBA" id="ARBA00022737"/>
    </source>
</evidence>
<dbReference type="PANTHER" id="PTHR45712:SF22">
    <property type="entry name" value="INSULIN-LIKE GROWTH FACTOR-BINDING PROTEIN COMPLEX ACID LABILE SUBUNIT"/>
    <property type="match status" value="1"/>
</dbReference>
<evidence type="ECO:0000256" key="3">
    <source>
        <dbReference type="SAM" id="SignalP"/>
    </source>
</evidence>
<dbReference type="GO" id="GO:0005615">
    <property type="term" value="C:extracellular space"/>
    <property type="evidence" value="ECO:0007669"/>
    <property type="project" value="TreeGrafter"/>
</dbReference>
<dbReference type="OrthoDB" id="1574204at2759"/>
<dbReference type="PROSITE" id="PS51450">
    <property type="entry name" value="LRR"/>
    <property type="match status" value="3"/>
</dbReference>
<evidence type="ECO:0000313" key="4">
    <source>
        <dbReference type="EMBL" id="KRT82640.1"/>
    </source>
</evidence>
<dbReference type="Proteomes" id="UP000051574">
    <property type="component" value="Unassembled WGS sequence"/>
</dbReference>
<reference evidence="4 5" key="1">
    <citation type="submission" date="2015-09" db="EMBL/GenBank/DDBJ databases">
        <title>Draft genome of the scarab beetle Oryctes borbonicus.</title>
        <authorList>
            <person name="Meyer J.M."/>
            <person name="Markov G.V."/>
            <person name="Baskaran P."/>
            <person name="Herrmann M."/>
            <person name="Sommer R.J."/>
            <person name="Roedelsperger C."/>
        </authorList>
    </citation>
    <scope>NUCLEOTIDE SEQUENCE [LARGE SCALE GENOMIC DNA]</scope>
    <source>
        <strain evidence="4">OB123</strain>
        <tissue evidence="4">Whole animal</tissue>
    </source>
</reference>
<feature type="non-terminal residue" evidence="4">
    <location>
        <position position="1"/>
    </location>
</feature>
<keyword evidence="1" id="KW-0433">Leucine-rich repeat</keyword>
<evidence type="ECO:0000313" key="5">
    <source>
        <dbReference type="Proteomes" id="UP000051574"/>
    </source>
</evidence>
<comment type="caution">
    <text evidence="4">The sequence shown here is derived from an EMBL/GenBank/DDBJ whole genome shotgun (WGS) entry which is preliminary data.</text>
</comment>
<name>A0A0T6B5G5_9SCAR</name>
<dbReference type="Gene3D" id="3.80.10.10">
    <property type="entry name" value="Ribonuclease Inhibitor"/>
    <property type="match status" value="3"/>
</dbReference>
<dbReference type="InterPro" id="IPR032675">
    <property type="entry name" value="LRR_dom_sf"/>
</dbReference>
<keyword evidence="5" id="KW-1185">Reference proteome</keyword>
<dbReference type="EMBL" id="LJIG01009658">
    <property type="protein sequence ID" value="KRT82640.1"/>
    <property type="molecule type" value="Genomic_DNA"/>
</dbReference>
<dbReference type="InterPro" id="IPR050333">
    <property type="entry name" value="SLRP"/>
</dbReference>
<dbReference type="PANTHER" id="PTHR45712">
    <property type="entry name" value="AGAP008170-PA"/>
    <property type="match status" value="1"/>
</dbReference>
<gene>
    <name evidence="4" type="ORF">AMK59_3503</name>
</gene>
<dbReference type="Pfam" id="PF13855">
    <property type="entry name" value="LRR_8"/>
    <property type="match status" value="3"/>
</dbReference>